<reference evidence="2" key="1">
    <citation type="journal article" date="2019" name="Int. J. Syst. Evol. Microbiol.">
        <title>The Global Catalogue of Microorganisms (GCM) 10K type strain sequencing project: providing services to taxonomists for standard genome sequencing and annotation.</title>
        <authorList>
            <consortium name="The Broad Institute Genomics Platform"/>
            <consortium name="The Broad Institute Genome Sequencing Center for Infectious Disease"/>
            <person name="Wu L."/>
            <person name="Ma J."/>
        </authorList>
    </citation>
    <scope>NUCLEOTIDE SEQUENCE [LARGE SCALE GENOMIC DNA]</scope>
    <source>
        <strain evidence="2">CECT 7398</strain>
    </source>
</reference>
<comment type="caution">
    <text evidence="1">The sequence shown here is derived from an EMBL/GenBank/DDBJ whole genome shotgun (WGS) entry which is preliminary data.</text>
</comment>
<accession>A0ABT8BZ79</accession>
<name>A0ABT8BZ79_9VIBR</name>
<organism evidence="1 2">
    <name type="scientific">Vibrio ostreicida</name>
    <dbReference type="NCBI Taxonomy" id="526588"/>
    <lineage>
        <taxon>Bacteria</taxon>
        <taxon>Pseudomonadati</taxon>
        <taxon>Pseudomonadota</taxon>
        <taxon>Gammaproteobacteria</taxon>
        <taxon>Vibrionales</taxon>
        <taxon>Vibrionaceae</taxon>
        <taxon>Vibrio</taxon>
    </lineage>
</organism>
<dbReference type="InterPro" id="IPR028208">
    <property type="entry name" value="Effector_pro_NleD-like"/>
</dbReference>
<proteinExistence type="predicted"/>
<gene>
    <name evidence="1" type="ORF">QWZ16_18840</name>
</gene>
<dbReference type="RefSeq" id="WP_290313417.1">
    <property type="nucleotide sequence ID" value="NZ_JABEYA020000014.1"/>
</dbReference>
<dbReference type="Pfam" id="PF14891">
    <property type="entry name" value="Peptidase_M91"/>
    <property type="match status" value="1"/>
</dbReference>
<dbReference type="SUPFAM" id="SSF55486">
    <property type="entry name" value="Metalloproteases ('zincins'), catalytic domain"/>
    <property type="match status" value="1"/>
</dbReference>
<dbReference type="Proteomes" id="UP001238540">
    <property type="component" value="Unassembled WGS sequence"/>
</dbReference>
<keyword evidence="2" id="KW-1185">Reference proteome</keyword>
<sequence length="213" mass="23901">MVRTCRLRGFPGFAAKFDANEHPYFREIMEENLRKLKSVAAGKALLSEIQAARPVVRGSFPPTVNVMCVPTHINFTQSGFKRLVHYDMNYKEHVTGISPSKQAKFAPKGCPFWMAGGSHNAAVDPKAATNSFGSVCFMHFSNVQVMTRKGEKADPYVVLAHELIHSLHCLQGTTIDGKDEELWTTGLGKYADNPMSENAFRRQFGVAQRRRYF</sequence>
<dbReference type="Gene3D" id="3.90.1240.10">
    <property type="entry name" value="Metalloproteases ('zincins'), catalytic domain like"/>
    <property type="match status" value="1"/>
</dbReference>
<evidence type="ECO:0000313" key="1">
    <source>
        <dbReference type="EMBL" id="MDN3611659.1"/>
    </source>
</evidence>
<dbReference type="EMBL" id="JAUFQC010000027">
    <property type="protein sequence ID" value="MDN3611659.1"/>
    <property type="molecule type" value="Genomic_DNA"/>
</dbReference>
<evidence type="ECO:0000313" key="2">
    <source>
        <dbReference type="Proteomes" id="UP001238540"/>
    </source>
</evidence>
<protein>
    <submittedName>
        <fullName evidence="1">M91 family zinc metallopeptidase</fullName>
    </submittedName>
</protein>